<dbReference type="EMBL" id="BDGX01000009">
    <property type="protein sequence ID" value="GAV47833.1"/>
    <property type="molecule type" value="Genomic_DNA"/>
</dbReference>
<comment type="caution">
    <text evidence="4">The sequence shown here is derived from an EMBL/GenBank/DDBJ whole genome shotgun (WGS) entry which is preliminary data.</text>
</comment>
<dbReference type="InterPro" id="IPR027417">
    <property type="entry name" value="P-loop_NTPase"/>
</dbReference>
<name>A0A1Q2ZX45_ZYGRO</name>
<gene>
    <name evidence="4" type="ORF">ZYGR_0I01290</name>
</gene>
<organism evidence="4 5">
    <name type="scientific">Zygosaccharomyces rouxii</name>
    <dbReference type="NCBI Taxonomy" id="4956"/>
    <lineage>
        <taxon>Eukaryota</taxon>
        <taxon>Fungi</taxon>
        <taxon>Dikarya</taxon>
        <taxon>Ascomycota</taxon>
        <taxon>Saccharomycotina</taxon>
        <taxon>Saccharomycetes</taxon>
        <taxon>Saccharomycetales</taxon>
        <taxon>Saccharomycetaceae</taxon>
        <taxon>Zygosaccharomyces</taxon>
    </lineage>
</organism>
<dbReference type="GO" id="GO:0005524">
    <property type="term" value="F:ATP binding"/>
    <property type="evidence" value="ECO:0007669"/>
    <property type="project" value="UniProtKB-KW"/>
</dbReference>
<dbReference type="SUPFAM" id="SSF52540">
    <property type="entry name" value="P-loop containing nucleoside triphosphate hydrolases"/>
    <property type="match status" value="1"/>
</dbReference>
<dbReference type="Proteomes" id="UP000187013">
    <property type="component" value="Unassembled WGS sequence"/>
</dbReference>
<evidence type="ECO:0000256" key="2">
    <source>
        <dbReference type="ARBA" id="ARBA00022840"/>
    </source>
</evidence>
<keyword evidence="2" id="KW-0067">ATP-binding</keyword>
<reference evidence="4 5" key="1">
    <citation type="submission" date="2016-08" db="EMBL/GenBank/DDBJ databases">
        <title>Draft genome sequence of allopolyploid Zygosaccharomyces rouxii.</title>
        <authorList>
            <person name="Watanabe J."/>
            <person name="Uehara K."/>
            <person name="Mogi Y."/>
            <person name="Tsukioka Y."/>
        </authorList>
    </citation>
    <scope>NUCLEOTIDE SEQUENCE [LARGE SCALE GENOMIC DNA]</scope>
    <source>
        <strain evidence="4 5">NBRC 110957</strain>
    </source>
</reference>
<dbReference type="GO" id="GO:0005829">
    <property type="term" value="C:cytosol"/>
    <property type="evidence" value="ECO:0007669"/>
    <property type="project" value="TreeGrafter"/>
</dbReference>
<dbReference type="PANTHER" id="PTHR10606">
    <property type="entry name" value="6-PHOSPHOFRUCTO-2-KINASE/FRUCTOSE-2,6-BISPHOSPHATASE"/>
    <property type="match status" value="1"/>
</dbReference>
<dbReference type="eggNOG" id="KOG0234">
    <property type="taxonomic scope" value="Eukaryota"/>
</dbReference>
<dbReference type="Gene3D" id="3.40.50.300">
    <property type="entry name" value="P-loop containing nucleotide triphosphate hydrolases"/>
    <property type="match status" value="1"/>
</dbReference>
<protein>
    <recommendedName>
        <fullName evidence="3">6-phosphofructo-2-kinase domain-containing protein</fullName>
    </recommendedName>
</protein>
<evidence type="ECO:0000259" key="3">
    <source>
        <dbReference type="Pfam" id="PF01591"/>
    </source>
</evidence>
<dbReference type="OrthoDB" id="267323at2759"/>
<dbReference type="Pfam" id="PF01591">
    <property type="entry name" value="6PF2K"/>
    <property type="match status" value="1"/>
</dbReference>
<dbReference type="GO" id="GO:0006000">
    <property type="term" value="P:fructose metabolic process"/>
    <property type="evidence" value="ECO:0007669"/>
    <property type="project" value="InterPro"/>
</dbReference>
<evidence type="ECO:0000256" key="1">
    <source>
        <dbReference type="ARBA" id="ARBA00022741"/>
    </source>
</evidence>
<dbReference type="InterPro" id="IPR003094">
    <property type="entry name" value="6Pfruct_kin"/>
</dbReference>
<dbReference type="InterPro" id="IPR013079">
    <property type="entry name" value="6Phosfructo_kin"/>
</dbReference>
<accession>A0A1Q2ZX45</accession>
<dbReference type="PANTHER" id="PTHR10606:SF1">
    <property type="entry name" value="6-PHOSPHOFRUCTO-2-KINASE 2"/>
    <property type="match status" value="1"/>
</dbReference>
<dbReference type="GO" id="GO:0003873">
    <property type="term" value="F:6-phosphofructo-2-kinase activity"/>
    <property type="evidence" value="ECO:0007669"/>
    <property type="project" value="InterPro"/>
</dbReference>
<dbReference type="GO" id="GO:0004331">
    <property type="term" value="F:fructose-2,6-bisphosphate 2-phosphatase activity"/>
    <property type="evidence" value="ECO:0007669"/>
    <property type="project" value="TreeGrafter"/>
</dbReference>
<sequence length="396" mass="45255">MGTSSFVSSTAKRMESTSTSASSLFSLDKSTRSALFQGKSHYYYENGEIDEDEVGDYLSNSLLQGMDELQRTSSSSSSQSALTFECRSRRQKKPKYVFVLVGLPAVGKSSTSSHLIEYLSRQPSTKDLRCEVYNAGKVRRSMSFQNLGLLSMRLANDSSEDLFNPKNHDKKELYARITLEKLLKDLDSDECDVAIFDATNSRVNRRRFVFEEICSYNQMRNKKFCITPIVLQISCNDHDFFKFNVHNKAFNADYYDKPYEYAVRDFAKRLKNYHLQFTPFTRREFGQLSSLVQRRGLDHGVFCFNIVNAGTVPTRDDNFGVLPVQKEQVQTVINLVAQFVEHYTKLFGHSYVDSVNDFFKNEAKDGSKYLSALNSVINNEFLEELQGSLESNVEGN</sequence>
<dbReference type="AlphaFoldDB" id="A0A1Q2ZX45"/>
<dbReference type="GO" id="GO:0006003">
    <property type="term" value="P:fructose 2,6-bisphosphate metabolic process"/>
    <property type="evidence" value="ECO:0007669"/>
    <property type="project" value="InterPro"/>
</dbReference>
<proteinExistence type="predicted"/>
<keyword evidence="1" id="KW-0547">Nucleotide-binding</keyword>
<evidence type="ECO:0000313" key="5">
    <source>
        <dbReference type="Proteomes" id="UP000187013"/>
    </source>
</evidence>
<evidence type="ECO:0000313" key="4">
    <source>
        <dbReference type="EMBL" id="GAV47833.1"/>
    </source>
</evidence>
<feature type="domain" description="6-phosphofructo-2-kinase" evidence="3">
    <location>
        <begin position="90"/>
        <end position="306"/>
    </location>
</feature>